<protein>
    <submittedName>
        <fullName evidence="1">Uncharacterized protein</fullName>
    </submittedName>
</protein>
<gene>
    <name evidence="2" type="ORF">PR001_g20504</name>
    <name evidence="1" type="ORF">PR002_g20105</name>
</gene>
<name>A0A6A3JQI4_9STRA</name>
<dbReference type="OrthoDB" id="10274234at2759"/>
<evidence type="ECO:0000313" key="1">
    <source>
        <dbReference type="EMBL" id="KAE8993883.1"/>
    </source>
</evidence>
<sequence>MEVDVNEEAFKTPLDTTVETSPQMTSETPQMEETVVNAEAITMVQVPAEASDPNTAEGDTLVLEPSSLLEMTIEAVTEPRMGSNDRNNVRAHPGWVCYQLRQVRYHLRWVRYQPNNPTLLAEQLMRLDTQSATDPSTELDARPTQQ</sequence>
<dbReference type="EMBL" id="QXFU01001884">
    <property type="protein sequence ID" value="KAE8993883.1"/>
    <property type="molecule type" value="Genomic_DNA"/>
</dbReference>
<dbReference type="AlphaFoldDB" id="A0A6A3JQI4"/>
<organism evidence="1 4">
    <name type="scientific">Phytophthora rubi</name>
    <dbReference type="NCBI Taxonomy" id="129364"/>
    <lineage>
        <taxon>Eukaryota</taxon>
        <taxon>Sar</taxon>
        <taxon>Stramenopiles</taxon>
        <taxon>Oomycota</taxon>
        <taxon>Peronosporomycetes</taxon>
        <taxon>Peronosporales</taxon>
        <taxon>Peronosporaceae</taxon>
        <taxon>Phytophthora</taxon>
    </lineage>
</organism>
<reference evidence="3 4" key="1">
    <citation type="submission" date="2018-09" db="EMBL/GenBank/DDBJ databases">
        <title>Genomic investigation of the strawberry pathogen Phytophthora fragariae indicates pathogenicity is determined by transcriptional variation in three key races.</title>
        <authorList>
            <person name="Adams T.M."/>
            <person name="Armitage A.D."/>
            <person name="Sobczyk M.K."/>
            <person name="Bates H.J."/>
            <person name="Dunwell J.M."/>
            <person name="Nellist C.F."/>
            <person name="Harrison R.J."/>
        </authorList>
    </citation>
    <scope>NUCLEOTIDE SEQUENCE [LARGE SCALE GENOMIC DNA]</scope>
    <source>
        <strain evidence="2 3">SCRP249</strain>
        <strain evidence="1 4">SCRP324</strain>
    </source>
</reference>
<dbReference type="EMBL" id="QXFV01002029">
    <property type="protein sequence ID" value="KAE8994043.1"/>
    <property type="molecule type" value="Genomic_DNA"/>
</dbReference>
<comment type="caution">
    <text evidence="1">The sequence shown here is derived from an EMBL/GenBank/DDBJ whole genome shotgun (WGS) entry which is preliminary data.</text>
</comment>
<evidence type="ECO:0000313" key="4">
    <source>
        <dbReference type="Proteomes" id="UP000435112"/>
    </source>
</evidence>
<dbReference type="Proteomes" id="UP000435112">
    <property type="component" value="Unassembled WGS sequence"/>
</dbReference>
<evidence type="ECO:0000313" key="2">
    <source>
        <dbReference type="EMBL" id="KAE8994043.1"/>
    </source>
</evidence>
<evidence type="ECO:0000313" key="3">
    <source>
        <dbReference type="Proteomes" id="UP000429607"/>
    </source>
</evidence>
<accession>A0A6A3JQI4</accession>
<proteinExistence type="predicted"/>
<dbReference type="Proteomes" id="UP000429607">
    <property type="component" value="Unassembled WGS sequence"/>
</dbReference>